<keyword evidence="3" id="KW-1185">Reference proteome</keyword>
<dbReference type="CDD" id="cd02803">
    <property type="entry name" value="OYE_like_FMN_family"/>
    <property type="match status" value="1"/>
</dbReference>
<dbReference type="Pfam" id="PF00724">
    <property type="entry name" value="Oxidored_FMN"/>
    <property type="match status" value="1"/>
</dbReference>
<name>A0ABT3IQT8_9BACT</name>
<reference evidence="2 3" key="1">
    <citation type="submission" date="2022-10" db="EMBL/GenBank/DDBJ databases">
        <title>Chitinophaga nivalis PC15 sp. nov., isolated from Pyeongchang county, South Korea.</title>
        <authorList>
            <person name="Trinh H.N."/>
        </authorList>
    </citation>
    <scope>NUCLEOTIDE SEQUENCE [LARGE SCALE GENOMIC DNA]</scope>
    <source>
        <strain evidence="2 3">PC14</strain>
    </source>
</reference>
<feature type="domain" description="NADH:flavin oxidoreductase/NADH oxidase N-terminal" evidence="1">
    <location>
        <begin position="13"/>
        <end position="347"/>
    </location>
</feature>
<dbReference type="EMBL" id="JAPDNS010000002">
    <property type="protein sequence ID" value="MCW3486334.1"/>
    <property type="molecule type" value="Genomic_DNA"/>
</dbReference>
<accession>A0ABT3IQT8</accession>
<dbReference type="Proteomes" id="UP001207742">
    <property type="component" value="Unassembled WGS sequence"/>
</dbReference>
<comment type="caution">
    <text evidence="2">The sequence shown here is derived from an EMBL/GenBank/DDBJ whole genome shotgun (WGS) entry which is preliminary data.</text>
</comment>
<organism evidence="2 3">
    <name type="scientific">Chitinophaga nivalis</name>
    <dbReference type="NCBI Taxonomy" id="2991709"/>
    <lineage>
        <taxon>Bacteria</taxon>
        <taxon>Pseudomonadati</taxon>
        <taxon>Bacteroidota</taxon>
        <taxon>Chitinophagia</taxon>
        <taxon>Chitinophagales</taxon>
        <taxon>Chitinophagaceae</taxon>
        <taxon>Chitinophaga</taxon>
    </lineage>
</organism>
<dbReference type="SUPFAM" id="SSF51395">
    <property type="entry name" value="FMN-linked oxidoreductases"/>
    <property type="match status" value="1"/>
</dbReference>
<evidence type="ECO:0000313" key="3">
    <source>
        <dbReference type="Proteomes" id="UP001207742"/>
    </source>
</evidence>
<sequence>MEAQHISTHPALAPYHIGQQLIKNRMAVAPMSRASATTAGVPTAAMEAYYEKFATGGFGMIISEGLYTDQIASAAYPQQPGIVTPAQVAAWQQLVHTVKAQDTVFIAQLMHAGALSQHLPNTLAPSVVTPLGRKLRSYGGGDGPFPIPAAMTTIDIQQAIAGYAHAAQQAARAGFDGVEIHAANGYMPDQFLTEYTNLREDAYGGTVANRFRIIAEIMAAVKQVVPADFIVGLRLSEGKVNDYSYRWKGGADTARAILEEVRRVQPSYVHISGEGGSWETTGFYETGESLTGLAKQLVQQPVIANGNLGDAAVVDRVLQEGHADFISLGKAALANPDWPERIRRGVPLTTFDRSMSEPF</sequence>
<protein>
    <submittedName>
        <fullName evidence="2">NADH:flavin oxidoreductase</fullName>
    </submittedName>
</protein>
<gene>
    <name evidence="2" type="ORF">OL497_20700</name>
</gene>
<dbReference type="Gene3D" id="3.20.20.70">
    <property type="entry name" value="Aldolase class I"/>
    <property type="match status" value="1"/>
</dbReference>
<dbReference type="RefSeq" id="WP_264733150.1">
    <property type="nucleotide sequence ID" value="NZ_JAPDNR010000001.1"/>
</dbReference>
<dbReference type="InterPro" id="IPR001155">
    <property type="entry name" value="OxRdtase_FMN_N"/>
</dbReference>
<proteinExistence type="predicted"/>
<evidence type="ECO:0000259" key="1">
    <source>
        <dbReference type="Pfam" id="PF00724"/>
    </source>
</evidence>
<dbReference type="InterPro" id="IPR013785">
    <property type="entry name" value="Aldolase_TIM"/>
</dbReference>
<evidence type="ECO:0000313" key="2">
    <source>
        <dbReference type="EMBL" id="MCW3486334.1"/>
    </source>
</evidence>
<dbReference type="InterPro" id="IPR045247">
    <property type="entry name" value="Oye-like"/>
</dbReference>
<dbReference type="PANTHER" id="PTHR22893:SF123">
    <property type="entry name" value="NADH:FLAVIN OXIDOREDUCTASE_NADH OXIDASE N-TERMINAL DOMAIN-CONTAINING PROTEIN"/>
    <property type="match status" value="1"/>
</dbReference>
<dbReference type="PANTHER" id="PTHR22893">
    <property type="entry name" value="NADH OXIDOREDUCTASE-RELATED"/>
    <property type="match status" value="1"/>
</dbReference>